<protein>
    <submittedName>
        <fullName evidence="1">Uncharacterized protein</fullName>
    </submittedName>
</protein>
<dbReference type="AlphaFoldDB" id="A0A0F9HES1"/>
<proteinExistence type="predicted"/>
<accession>A0A0F9HES1</accession>
<organism evidence="1">
    <name type="scientific">marine sediment metagenome</name>
    <dbReference type="NCBI Taxonomy" id="412755"/>
    <lineage>
        <taxon>unclassified sequences</taxon>
        <taxon>metagenomes</taxon>
        <taxon>ecological metagenomes</taxon>
    </lineage>
</organism>
<gene>
    <name evidence="1" type="ORF">LCGC14_2073480</name>
</gene>
<reference evidence="1" key="1">
    <citation type="journal article" date="2015" name="Nature">
        <title>Complex archaea that bridge the gap between prokaryotes and eukaryotes.</title>
        <authorList>
            <person name="Spang A."/>
            <person name="Saw J.H."/>
            <person name="Jorgensen S.L."/>
            <person name="Zaremba-Niedzwiedzka K."/>
            <person name="Martijn J."/>
            <person name="Lind A.E."/>
            <person name="van Eijk R."/>
            <person name="Schleper C."/>
            <person name="Guy L."/>
            <person name="Ettema T.J."/>
        </authorList>
    </citation>
    <scope>NUCLEOTIDE SEQUENCE</scope>
</reference>
<comment type="caution">
    <text evidence="1">The sequence shown here is derived from an EMBL/GenBank/DDBJ whole genome shotgun (WGS) entry which is preliminary data.</text>
</comment>
<evidence type="ECO:0000313" key="1">
    <source>
        <dbReference type="EMBL" id="KKL73577.1"/>
    </source>
</evidence>
<sequence>MAFWMALPAIAQGVGALTSYLTRPKREGFGRTGQGQILSRLATEGQFSPQAEERMLGMLSKQGASEAARQSASIRGRLTSMMGGGKSIAFERSVREPQRQVFNRLVDYREKLDLSERETQRKAGFEYGTAARDYEMQTRQENRAAISKLIGGVTGAAASGVSAFRQERALKDLGGLTRESIQDRPGEFMSLAQKAGVRLPYGIASIMRETVGDDFDFDKIIRMSNTTREQYLSLIFAKKGLPPEYAALVSTFFGEDEERTGLIPSHYTGE</sequence>
<name>A0A0F9HES1_9ZZZZ</name>
<dbReference type="EMBL" id="LAZR01024917">
    <property type="protein sequence ID" value="KKL73577.1"/>
    <property type="molecule type" value="Genomic_DNA"/>
</dbReference>